<gene>
    <name evidence="1" type="ORF">Scep_016848</name>
</gene>
<name>A0AAP0IPD3_9MAGN</name>
<reference evidence="1 2" key="1">
    <citation type="submission" date="2024-01" db="EMBL/GenBank/DDBJ databases">
        <title>Genome assemblies of Stephania.</title>
        <authorList>
            <person name="Yang L."/>
        </authorList>
    </citation>
    <scope>NUCLEOTIDE SEQUENCE [LARGE SCALE GENOMIC DNA]</scope>
    <source>
        <strain evidence="1">JXDWG</strain>
        <tissue evidence="1">Leaf</tissue>
    </source>
</reference>
<dbReference type="Proteomes" id="UP001419268">
    <property type="component" value="Unassembled WGS sequence"/>
</dbReference>
<evidence type="ECO:0000313" key="1">
    <source>
        <dbReference type="EMBL" id="KAK9118755.1"/>
    </source>
</evidence>
<dbReference type="AlphaFoldDB" id="A0AAP0IPD3"/>
<proteinExistence type="predicted"/>
<dbReference type="EMBL" id="JBBNAG010000007">
    <property type="protein sequence ID" value="KAK9118755.1"/>
    <property type="molecule type" value="Genomic_DNA"/>
</dbReference>
<accession>A0AAP0IPD3</accession>
<protein>
    <submittedName>
        <fullName evidence="1">Uncharacterized protein</fullName>
    </submittedName>
</protein>
<evidence type="ECO:0000313" key="2">
    <source>
        <dbReference type="Proteomes" id="UP001419268"/>
    </source>
</evidence>
<sequence>MMISIESIIIPLFFFFFFNCLSSARVFLHILTASSLSLSTVMKMDRGDETE</sequence>
<organism evidence="1 2">
    <name type="scientific">Stephania cephalantha</name>
    <dbReference type="NCBI Taxonomy" id="152367"/>
    <lineage>
        <taxon>Eukaryota</taxon>
        <taxon>Viridiplantae</taxon>
        <taxon>Streptophyta</taxon>
        <taxon>Embryophyta</taxon>
        <taxon>Tracheophyta</taxon>
        <taxon>Spermatophyta</taxon>
        <taxon>Magnoliopsida</taxon>
        <taxon>Ranunculales</taxon>
        <taxon>Menispermaceae</taxon>
        <taxon>Menispermoideae</taxon>
        <taxon>Cissampelideae</taxon>
        <taxon>Stephania</taxon>
    </lineage>
</organism>
<keyword evidence="2" id="KW-1185">Reference proteome</keyword>
<comment type="caution">
    <text evidence="1">The sequence shown here is derived from an EMBL/GenBank/DDBJ whole genome shotgun (WGS) entry which is preliminary data.</text>
</comment>